<comment type="caution">
    <text evidence="1">The sequence shown here is derived from an EMBL/GenBank/DDBJ whole genome shotgun (WGS) entry which is preliminary data.</text>
</comment>
<dbReference type="Proteomes" id="UP000823388">
    <property type="component" value="Chromosome 6K"/>
</dbReference>
<gene>
    <name evidence="1" type="ORF">PVAP13_6KG116300</name>
</gene>
<protein>
    <submittedName>
        <fullName evidence="1">Uncharacterized protein</fullName>
    </submittedName>
</protein>
<evidence type="ECO:0000313" key="2">
    <source>
        <dbReference type="Proteomes" id="UP000823388"/>
    </source>
</evidence>
<proteinExistence type="predicted"/>
<organism evidence="1 2">
    <name type="scientific">Panicum virgatum</name>
    <name type="common">Blackwell switchgrass</name>
    <dbReference type="NCBI Taxonomy" id="38727"/>
    <lineage>
        <taxon>Eukaryota</taxon>
        <taxon>Viridiplantae</taxon>
        <taxon>Streptophyta</taxon>
        <taxon>Embryophyta</taxon>
        <taxon>Tracheophyta</taxon>
        <taxon>Spermatophyta</taxon>
        <taxon>Magnoliopsida</taxon>
        <taxon>Liliopsida</taxon>
        <taxon>Poales</taxon>
        <taxon>Poaceae</taxon>
        <taxon>PACMAD clade</taxon>
        <taxon>Panicoideae</taxon>
        <taxon>Panicodae</taxon>
        <taxon>Paniceae</taxon>
        <taxon>Panicinae</taxon>
        <taxon>Panicum</taxon>
        <taxon>Panicum sect. Hiantes</taxon>
    </lineage>
</organism>
<evidence type="ECO:0000313" key="1">
    <source>
        <dbReference type="EMBL" id="KAG2582376.1"/>
    </source>
</evidence>
<name>A0A8T0RAV6_PANVG</name>
<sequence length="48" mass="5403">MTGGRDSDELTLMPIHHFLVRCSTSCRCEPMRQGHGVRTRGRKGGLYV</sequence>
<dbReference type="AlphaFoldDB" id="A0A8T0RAV6"/>
<dbReference type="EMBL" id="CM029047">
    <property type="protein sequence ID" value="KAG2582376.1"/>
    <property type="molecule type" value="Genomic_DNA"/>
</dbReference>
<reference evidence="1" key="1">
    <citation type="submission" date="2020-05" db="EMBL/GenBank/DDBJ databases">
        <title>WGS assembly of Panicum virgatum.</title>
        <authorList>
            <person name="Lovell J.T."/>
            <person name="Jenkins J."/>
            <person name="Shu S."/>
            <person name="Juenger T.E."/>
            <person name="Schmutz J."/>
        </authorList>
    </citation>
    <scope>NUCLEOTIDE SEQUENCE</scope>
    <source>
        <strain evidence="1">AP13</strain>
    </source>
</reference>
<keyword evidence="2" id="KW-1185">Reference proteome</keyword>
<accession>A0A8T0RAV6</accession>